<comment type="caution">
    <text evidence="2">The sequence shown here is derived from an EMBL/GenBank/DDBJ whole genome shotgun (WGS) entry which is preliminary data.</text>
</comment>
<keyword evidence="3" id="KW-1185">Reference proteome</keyword>
<proteinExistence type="predicted"/>
<name>A0A2P6Q5W5_ROSCH</name>
<sequence>MVILVDLDLDEIVLDSSLAHGSKAEEPEAAYFHRKREITKTRSKPKPYVPKGFEMLPMYIGMTMDGEKYYGPAVRAGPIVCFRCHKHGDHWANTCPENASALESRVTAAVTSNNTYDAVDRTQTEPVETESDPVERTQAEPVEAEPDPIERTES</sequence>
<dbReference type="Gene3D" id="4.10.60.10">
    <property type="entry name" value="Zinc finger, CCHC-type"/>
    <property type="match status" value="1"/>
</dbReference>
<protein>
    <submittedName>
        <fullName evidence="2">Putative transcription factor interactor and regulator CCHC(Zn) family</fullName>
    </submittedName>
</protein>
<dbReference type="GO" id="GO:0003676">
    <property type="term" value="F:nucleic acid binding"/>
    <property type="evidence" value="ECO:0007669"/>
    <property type="project" value="InterPro"/>
</dbReference>
<feature type="region of interest" description="Disordered" evidence="1">
    <location>
        <begin position="112"/>
        <end position="154"/>
    </location>
</feature>
<dbReference type="AlphaFoldDB" id="A0A2P6Q5W5"/>
<accession>A0A2P6Q5W5</accession>
<gene>
    <name evidence="2" type="ORF">RchiOBHm_Chr5g0015261</name>
</gene>
<dbReference type="SUPFAM" id="SSF57756">
    <property type="entry name" value="Retrovirus zinc finger-like domains"/>
    <property type="match status" value="1"/>
</dbReference>
<dbReference type="Gramene" id="PRQ29568">
    <property type="protein sequence ID" value="PRQ29568"/>
    <property type="gene ID" value="RchiOBHm_Chr5g0015261"/>
</dbReference>
<dbReference type="Proteomes" id="UP000238479">
    <property type="component" value="Chromosome 5"/>
</dbReference>
<evidence type="ECO:0000256" key="1">
    <source>
        <dbReference type="SAM" id="MobiDB-lite"/>
    </source>
</evidence>
<reference evidence="2 3" key="1">
    <citation type="journal article" date="2018" name="Nat. Genet.">
        <title>The Rosa genome provides new insights in the design of modern roses.</title>
        <authorList>
            <person name="Bendahmane M."/>
        </authorList>
    </citation>
    <scope>NUCLEOTIDE SEQUENCE [LARGE SCALE GENOMIC DNA]</scope>
    <source>
        <strain evidence="3">cv. Old Blush</strain>
    </source>
</reference>
<dbReference type="EMBL" id="PDCK01000043">
    <property type="protein sequence ID" value="PRQ29568.1"/>
    <property type="molecule type" value="Genomic_DNA"/>
</dbReference>
<evidence type="ECO:0000313" key="2">
    <source>
        <dbReference type="EMBL" id="PRQ29568.1"/>
    </source>
</evidence>
<organism evidence="2 3">
    <name type="scientific">Rosa chinensis</name>
    <name type="common">China rose</name>
    <dbReference type="NCBI Taxonomy" id="74649"/>
    <lineage>
        <taxon>Eukaryota</taxon>
        <taxon>Viridiplantae</taxon>
        <taxon>Streptophyta</taxon>
        <taxon>Embryophyta</taxon>
        <taxon>Tracheophyta</taxon>
        <taxon>Spermatophyta</taxon>
        <taxon>Magnoliopsida</taxon>
        <taxon>eudicotyledons</taxon>
        <taxon>Gunneridae</taxon>
        <taxon>Pentapetalae</taxon>
        <taxon>rosids</taxon>
        <taxon>fabids</taxon>
        <taxon>Rosales</taxon>
        <taxon>Rosaceae</taxon>
        <taxon>Rosoideae</taxon>
        <taxon>Rosoideae incertae sedis</taxon>
        <taxon>Rosa</taxon>
    </lineage>
</organism>
<dbReference type="InterPro" id="IPR036875">
    <property type="entry name" value="Znf_CCHC_sf"/>
</dbReference>
<evidence type="ECO:0000313" key="3">
    <source>
        <dbReference type="Proteomes" id="UP000238479"/>
    </source>
</evidence>
<dbReference type="GO" id="GO:0008270">
    <property type="term" value="F:zinc ion binding"/>
    <property type="evidence" value="ECO:0007669"/>
    <property type="project" value="InterPro"/>
</dbReference>